<keyword evidence="1" id="KW-0963">Cytoplasm</keyword>
<name>A0A6J4ULT6_9BACT</name>
<keyword evidence="3" id="KW-0159">Chromosome partition</keyword>
<keyword evidence="4" id="KW-0131">Cell cycle</keyword>
<keyword evidence="2" id="KW-0132">Cell division</keyword>
<dbReference type="Pfam" id="PF04079">
    <property type="entry name" value="SMC_ScpB"/>
    <property type="match status" value="1"/>
</dbReference>
<dbReference type="PANTHER" id="PTHR34298">
    <property type="entry name" value="SEGREGATION AND CONDENSATION PROTEIN B"/>
    <property type="match status" value="1"/>
</dbReference>
<dbReference type="EMBL" id="CADCWE010000201">
    <property type="protein sequence ID" value="CAA9552657.1"/>
    <property type="molecule type" value="Genomic_DNA"/>
</dbReference>
<dbReference type="InterPro" id="IPR036390">
    <property type="entry name" value="WH_DNA-bd_sf"/>
</dbReference>
<proteinExistence type="predicted"/>
<evidence type="ECO:0000256" key="2">
    <source>
        <dbReference type="ARBA" id="ARBA00022618"/>
    </source>
</evidence>
<dbReference type="PANTHER" id="PTHR34298:SF2">
    <property type="entry name" value="SEGREGATION AND CONDENSATION PROTEIN B"/>
    <property type="match status" value="1"/>
</dbReference>
<organism evidence="5">
    <name type="scientific">uncultured Thermomicrobiales bacterium</name>
    <dbReference type="NCBI Taxonomy" id="1645740"/>
    <lineage>
        <taxon>Bacteria</taxon>
        <taxon>Pseudomonadati</taxon>
        <taxon>Thermomicrobiota</taxon>
        <taxon>Thermomicrobia</taxon>
        <taxon>Thermomicrobiales</taxon>
        <taxon>environmental samples</taxon>
    </lineage>
</organism>
<dbReference type="InterPro" id="IPR005234">
    <property type="entry name" value="ScpB_csome_segregation"/>
</dbReference>
<reference evidence="5" key="1">
    <citation type="submission" date="2020-02" db="EMBL/GenBank/DDBJ databases">
        <authorList>
            <person name="Meier V. D."/>
        </authorList>
    </citation>
    <scope>NUCLEOTIDE SEQUENCE</scope>
    <source>
        <strain evidence="5">AVDCRST_MAG73</strain>
    </source>
</reference>
<sequence>MTDPTANTSLPVDQPALDGTAGVASADLPALLEALLLVAPQPPTIDELARGAGVDPAEIEDALSRLQERHGRGWVLQRHGDTVQFATAPRFAAQVRRFLNLDREARLSGAALETLAIVAYQQPVTRAEIEAVRGVDCAGVLATLHARGLIEQIGRLPTVGNPIQYGTTPDFLRHFGLGSLAELPSLGEVGGRDARGALEAAVAAAALEQPASS</sequence>
<dbReference type="InterPro" id="IPR036388">
    <property type="entry name" value="WH-like_DNA-bd_sf"/>
</dbReference>
<accession>A0A6J4ULT6</accession>
<evidence type="ECO:0000256" key="4">
    <source>
        <dbReference type="ARBA" id="ARBA00023306"/>
    </source>
</evidence>
<dbReference type="SUPFAM" id="SSF46785">
    <property type="entry name" value="Winged helix' DNA-binding domain"/>
    <property type="match status" value="2"/>
</dbReference>
<evidence type="ECO:0000256" key="1">
    <source>
        <dbReference type="ARBA" id="ARBA00022490"/>
    </source>
</evidence>
<dbReference type="GO" id="GO:0051304">
    <property type="term" value="P:chromosome separation"/>
    <property type="evidence" value="ECO:0007669"/>
    <property type="project" value="InterPro"/>
</dbReference>
<dbReference type="Gene3D" id="1.10.10.10">
    <property type="entry name" value="Winged helix-like DNA-binding domain superfamily/Winged helix DNA-binding domain"/>
    <property type="match status" value="2"/>
</dbReference>
<evidence type="ECO:0000256" key="3">
    <source>
        <dbReference type="ARBA" id="ARBA00022829"/>
    </source>
</evidence>
<dbReference type="AlphaFoldDB" id="A0A6J4ULT6"/>
<dbReference type="NCBIfam" id="TIGR00281">
    <property type="entry name" value="SMC-Scp complex subunit ScpB"/>
    <property type="match status" value="1"/>
</dbReference>
<evidence type="ECO:0000313" key="5">
    <source>
        <dbReference type="EMBL" id="CAA9552657.1"/>
    </source>
</evidence>
<dbReference type="GO" id="GO:0051301">
    <property type="term" value="P:cell division"/>
    <property type="evidence" value="ECO:0007669"/>
    <property type="project" value="UniProtKB-KW"/>
</dbReference>
<protein>
    <submittedName>
        <fullName evidence="5">Segregation and condensation protein B</fullName>
    </submittedName>
</protein>
<gene>
    <name evidence="5" type="ORF">AVDCRST_MAG73-3082</name>
</gene>